<protein>
    <recommendedName>
        <fullName evidence="3">Peptidase M1 membrane alanine aminopeptidase domain-containing protein</fullName>
    </recommendedName>
</protein>
<comment type="caution">
    <text evidence="1">The sequence shown here is derived from an EMBL/GenBank/DDBJ whole genome shotgun (WGS) entry which is preliminary data.</text>
</comment>
<gene>
    <name evidence="1" type="ORF">C8N46_11454</name>
</gene>
<sequence>MNTIRTHFELYILLFLSVAAFGQHKNTVTATLQTRTNTLNVVQKITYTNEAGTALSEIYLNDWSHAFSGKDTPLAKRFAEEFHRNFHLAPEKKRGRTMVNYISINDAILDWERLDYQVDIIKVTLPEPLQPNESITLDLNYQVKLAYDEFTRYGFAKNGDYSLRYWYMTPAVYRDGWKLYSHKNLDDLYTEQANHNITLIIPDTFEVISTADSMKNDGNGLVQFTAKKVKDVTILLRQNSQFKTFQTDKVNITTNLNPYGLDEKQQAIAIDKVVQFIHEKLGDFPRKNMMISEIDNKKNPVYGLGQLPSFIRPFTDAFQYEIKILKAILEKNLEESLWMDTRTEKWILDAIEIYLMMGYAETFYPNMKLTGELAKVWGIRSYEFAKLEFNDQYPFMFMLMARKNIDQPLNTSKDSLTKFNNNIANKYKAGVGLKYLKSYFDEAVIDDFVKEFYVENRLQKASRDDFETLLKAKAPKDIDWFFNNYVDSRKRIDYKIKKVEKVDDSLKVTIKNKYDANFPISLFGIKNDSVVSKYWVTDVGKKKTVTIPSDSIDRLVLNYDKIIPEFNQRDNWKSLNGFFANNKKLRFTFFKDAENPHYNQIFFVPVARFNLYDGFTPGMRLYNKVFLTKRLLYDLKPSYGLRSKQLVGSGSVSYRHDIESINSDLYFISFTVGGNYFNYAEDLAYTRFVPKVTFGFRDPDFRSNQKEFIDFRYVIVQREQSEIPTLATDNDEPNYSVFNARYVYSNPDPIRHMVWFTDFQISKRFAKISFNLDYRKLFQDNRQLNLRFFFGKFIFNDTNSDFFSFALDRPTDYLFDYNYYGRSEDTGLFSQQIIVAEGGFKSKLPNPFSNAWLATGNASYSIWKWIEGYGDVGFIKDNGVNTRFVYDSGIRLNLVPDFFELYFPVYSNNGWEIAQPGFDQRIRFIVTLSPKTLTKLFTRKWF</sequence>
<evidence type="ECO:0008006" key="3">
    <source>
        <dbReference type="Google" id="ProtNLM"/>
    </source>
</evidence>
<evidence type="ECO:0000313" key="2">
    <source>
        <dbReference type="Proteomes" id="UP000244090"/>
    </source>
</evidence>
<accession>A0A2T6BQU0</accession>
<dbReference type="EMBL" id="QBKT01000014">
    <property type="protein sequence ID" value="PTX58409.1"/>
    <property type="molecule type" value="Genomic_DNA"/>
</dbReference>
<dbReference type="InterPro" id="IPR027268">
    <property type="entry name" value="Peptidase_M4/M1_CTD_sf"/>
</dbReference>
<dbReference type="AlphaFoldDB" id="A0A2T6BQU0"/>
<dbReference type="Proteomes" id="UP000244090">
    <property type="component" value="Unassembled WGS sequence"/>
</dbReference>
<reference evidence="1 2" key="1">
    <citation type="submission" date="2018-04" db="EMBL/GenBank/DDBJ databases">
        <title>Genomic Encyclopedia of Archaeal and Bacterial Type Strains, Phase II (KMG-II): from individual species to whole genera.</title>
        <authorList>
            <person name="Goeker M."/>
        </authorList>
    </citation>
    <scope>NUCLEOTIDE SEQUENCE [LARGE SCALE GENOMIC DNA]</scope>
    <source>
        <strain evidence="1 2">DSM 25731</strain>
    </source>
</reference>
<name>A0A2T6BQU0_9FLAO</name>
<dbReference type="Gene3D" id="1.10.390.10">
    <property type="entry name" value="Neutral Protease Domain 2"/>
    <property type="match status" value="1"/>
</dbReference>
<proteinExistence type="predicted"/>
<organism evidence="1 2">
    <name type="scientific">Kordia periserrulae</name>
    <dbReference type="NCBI Taxonomy" id="701523"/>
    <lineage>
        <taxon>Bacteria</taxon>
        <taxon>Pseudomonadati</taxon>
        <taxon>Bacteroidota</taxon>
        <taxon>Flavobacteriia</taxon>
        <taxon>Flavobacteriales</taxon>
        <taxon>Flavobacteriaceae</taxon>
        <taxon>Kordia</taxon>
    </lineage>
</organism>
<evidence type="ECO:0000313" key="1">
    <source>
        <dbReference type="EMBL" id="PTX58409.1"/>
    </source>
</evidence>
<keyword evidence="2" id="KW-1185">Reference proteome</keyword>